<dbReference type="GO" id="GO:0000976">
    <property type="term" value="F:transcription cis-regulatory region binding"/>
    <property type="evidence" value="ECO:0007669"/>
    <property type="project" value="TreeGrafter"/>
</dbReference>
<name>A0AA45R5M0_9PSEU</name>
<feature type="region of interest" description="Disordered" evidence="5">
    <location>
        <begin position="1"/>
        <end position="20"/>
    </location>
</feature>
<dbReference type="Pfam" id="PF17754">
    <property type="entry name" value="TetR_C_14"/>
    <property type="match status" value="1"/>
</dbReference>
<evidence type="ECO:0000256" key="2">
    <source>
        <dbReference type="ARBA" id="ARBA00023125"/>
    </source>
</evidence>
<evidence type="ECO:0000256" key="5">
    <source>
        <dbReference type="SAM" id="MobiDB-lite"/>
    </source>
</evidence>
<organism evidence="7 8">
    <name type="scientific">Actinosynnema pretiosum subsp. pretiosum</name>
    <dbReference type="NCBI Taxonomy" id="103721"/>
    <lineage>
        <taxon>Bacteria</taxon>
        <taxon>Bacillati</taxon>
        <taxon>Actinomycetota</taxon>
        <taxon>Actinomycetes</taxon>
        <taxon>Pseudonocardiales</taxon>
        <taxon>Pseudonocardiaceae</taxon>
        <taxon>Actinosynnema</taxon>
    </lineage>
</organism>
<proteinExistence type="predicted"/>
<sequence>MEPQVGAARGGRPPLSERRRAQTRLDIAREAVRLFEARGVAATSVEDIAEAAGISTRTFWRYCEGKEDCVRPLLTTGVDVVAAALLEWRFGEDVATVLDRAGAAAGEVMADAPATQALLRLVADEPALRSVWLRVHHDAEDVFAAALTRSSALPPGGLYARVGAAVVNGALRAAVEHHVALRGTEGLVDTVREALRIAVSGLRG</sequence>
<evidence type="ECO:0000256" key="4">
    <source>
        <dbReference type="PROSITE-ProRule" id="PRU00335"/>
    </source>
</evidence>
<dbReference type="AlphaFoldDB" id="A0AA45R5M0"/>
<dbReference type="PANTHER" id="PTHR30055:SF238">
    <property type="entry name" value="MYCOFACTOCIN BIOSYNTHESIS TRANSCRIPTIONAL REGULATOR MFTR-RELATED"/>
    <property type="match status" value="1"/>
</dbReference>
<reference evidence="7" key="1">
    <citation type="submission" date="2021-04" db="EMBL/GenBank/DDBJ databases">
        <title>Genomic sequence of Actinosynnema pretiosum subsp. pretiosum ATCC 31280 (C-14919).</title>
        <authorList>
            <person name="Bai L."/>
            <person name="Wang X."/>
            <person name="Xiao Y."/>
        </authorList>
    </citation>
    <scope>NUCLEOTIDE SEQUENCE</scope>
    <source>
        <strain evidence="7">ATCC 31280</strain>
    </source>
</reference>
<keyword evidence="1" id="KW-0805">Transcription regulation</keyword>
<protein>
    <submittedName>
        <fullName evidence="7">TetR family transcriptional regulator</fullName>
    </submittedName>
</protein>
<accession>A0AA45R5M0</accession>
<dbReference type="SUPFAM" id="SSF46689">
    <property type="entry name" value="Homeodomain-like"/>
    <property type="match status" value="1"/>
</dbReference>
<dbReference type="PANTHER" id="PTHR30055">
    <property type="entry name" value="HTH-TYPE TRANSCRIPTIONAL REGULATOR RUTR"/>
    <property type="match status" value="1"/>
</dbReference>
<dbReference type="EMBL" id="CP073249">
    <property type="protein sequence ID" value="QUF05823.1"/>
    <property type="molecule type" value="Genomic_DNA"/>
</dbReference>
<gene>
    <name evidence="7" type="ORF">KCV87_07000</name>
</gene>
<evidence type="ECO:0000256" key="1">
    <source>
        <dbReference type="ARBA" id="ARBA00023015"/>
    </source>
</evidence>
<dbReference type="Proteomes" id="UP000677152">
    <property type="component" value="Chromosome"/>
</dbReference>
<dbReference type="Gene3D" id="1.10.357.10">
    <property type="entry name" value="Tetracycline Repressor, domain 2"/>
    <property type="match status" value="1"/>
</dbReference>
<evidence type="ECO:0000256" key="3">
    <source>
        <dbReference type="ARBA" id="ARBA00023163"/>
    </source>
</evidence>
<dbReference type="InterPro" id="IPR050109">
    <property type="entry name" value="HTH-type_TetR-like_transc_reg"/>
</dbReference>
<evidence type="ECO:0000313" key="7">
    <source>
        <dbReference type="EMBL" id="QUF05823.1"/>
    </source>
</evidence>
<dbReference type="Pfam" id="PF00440">
    <property type="entry name" value="TetR_N"/>
    <property type="match status" value="1"/>
</dbReference>
<evidence type="ECO:0000259" key="6">
    <source>
        <dbReference type="PROSITE" id="PS50977"/>
    </source>
</evidence>
<dbReference type="PROSITE" id="PS50977">
    <property type="entry name" value="HTH_TETR_2"/>
    <property type="match status" value="1"/>
</dbReference>
<dbReference type="GO" id="GO:0003700">
    <property type="term" value="F:DNA-binding transcription factor activity"/>
    <property type="evidence" value="ECO:0007669"/>
    <property type="project" value="TreeGrafter"/>
</dbReference>
<keyword evidence="3" id="KW-0804">Transcription</keyword>
<evidence type="ECO:0000313" key="8">
    <source>
        <dbReference type="Proteomes" id="UP000677152"/>
    </source>
</evidence>
<dbReference type="InterPro" id="IPR009057">
    <property type="entry name" value="Homeodomain-like_sf"/>
</dbReference>
<keyword evidence="2 4" id="KW-0238">DNA-binding</keyword>
<feature type="DNA-binding region" description="H-T-H motif" evidence="4">
    <location>
        <begin position="44"/>
        <end position="63"/>
    </location>
</feature>
<dbReference type="InterPro" id="IPR041347">
    <property type="entry name" value="MftR_C"/>
</dbReference>
<feature type="domain" description="HTH tetR-type" evidence="6">
    <location>
        <begin position="21"/>
        <end position="81"/>
    </location>
</feature>
<dbReference type="InterPro" id="IPR001647">
    <property type="entry name" value="HTH_TetR"/>
</dbReference>